<evidence type="ECO:0000259" key="2">
    <source>
        <dbReference type="Pfam" id="PF00403"/>
    </source>
</evidence>
<dbReference type="Pfam" id="PF00403">
    <property type="entry name" value="HMA"/>
    <property type="match status" value="1"/>
</dbReference>
<protein>
    <recommendedName>
        <fullName evidence="2">HMA domain-containing protein</fullName>
    </recommendedName>
</protein>
<reference evidence="3 5" key="1">
    <citation type="journal article" date="2008" name="Science">
        <title>The Physcomitrella genome reveals evolutionary insights into the conquest of land by plants.</title>
        <authorList>
            <person name="Rensing S."/>
            <person name="Lang D."/>
            <person name="Zimmer A."/>
            <person name="Terry A."/>
            <person name="Salamov A."/>
            <person name="Shapiro H."/>
            <person name="Nishiyama T."/>
            <person name="Perroud P.-F."/>
            <person name="Lindquist E."/>
            <person name="Kamisugi Y."/>
            <person name="Tanahashi T."/>
            <person name="Sakakibara K."/>
            <person name="Fujita T."/>
            <person name="Oishi K."/>
            <person name="Shin-I T."/>
            <person name="Kuroki Y."/>
            <person name="Toyoda A."/>
            <person name="Suzuki Y."/>
            <person name="Hashimoto A."/>
            <person name="Yamaguchi K."/>
            <person name="Sugano A."/>
            <person name="Kohara Y."/>
            <person name="Fujiyama A."/>
            <person name="Anterola A."/>
            <person name="Aoki S."/>
            <person name="Ashton N."/>
            <person name="Barbazuk W.B."/>
            <person name="Barker E."/>
            <person name="Bennetzen J."/>
            <person name="Bezanilla M."/>
            <person name="Blankenship R."/>
            <person name="Cho S.H."/>
            <person name="Dutcher S."/>
            <person name="Estelle M."/>
            <person name="Fawcett J.A."/>
            <person name="Gundlach H."/>
            <person name="Hanada K."/>
            <person name="Heyl A."/>
            <person name="Hicks K.A."/>
            <person name="Hugh J."/>
            <person name="Lohr M."/>
            <person name="Mayer K."/>
            <person name="Melkozernov A."/>
            <person name="Murata T."/>
            <person name="Nelson D."/>
            <person name="Pils B."/>
            <person name="Prigge M."/>
            <person name="Reiss B."/>
            <person name="Renner T."/>
            <person name="Rombauts S."/>
            <person name="Rushton P."/>
            <person name="Sanderfoot A."/>
            <person name="Schween G."/>
            <person name="Shiu S.-H."/>
            <person name="Stueber K."/>
            <person name="Theodoulou F.L."/>
            <person name="Tu H."/>
            <person name="Van de Peer Y."/>
            <person name="Verrier P.J."/>
            <person name="Waters E."/>
            <person name="Wood A."/>
            <person name="Yang L."/>
            <person name="Cove D."/>
            <person name="Cuming A."/>
            <person name="Hasebe M."/>
            <person name="Lucas S."/>
            <person name="Mishler D.B."/>
            <person name="Reski R."/>
            <person name="Grigoriev I."/>
            <person name="Quatrano R.S."/>
            <person name="Boore J.L."/>
        </authorList>
    </citation>
    <scope>NUCLEOTIDE SEQUENCE [LARGE SCALE GENOMIC DNA]</scope>
    <source>
        <strain evidence="4 5">cv. Gransden 2004</strain>
    </source>
</reference>
<dbReference type="AlphaFoldDB" id="A9SR82"/>
<keyword evidence="1" id="KW-0479">Metal-binding</keyword>
<dbReference type="PaxDb" id="3218-PP1S107_83V6.1"/>
<dbReference type="InterPro" id="IPR006121">
    <property type="entry name" value="HMA_dom"/>
</dbReference>
<name>A9SR82_PHYPA</name>
<dbReference type="HOGENOM" id="CLU_116487_0_0_1"/>
<dbReference type="EnsemblPlants" id="Pp3c13_3350V3.2">
    <property type="protein sequence ID" value="PAC:32930157.CDS.1"/>
    <property type="gene ID" value="Pp3c13_3350"/>
</dbReference>
<keyword evidence="5" id="KW-1185">Reference proteome</keyword>
<evidence type="ECO:0000313" key="4">
    <source>
        <dbReference type="EnsemblPlants" id="PAC:32930156.CDS.1"/>
    </source>
</evidence>
<dbReference type="GeneID" id="112290372"/>
<sequence>MAMSMQELFYGTSEPAYFIHYGRQNPLPYSNVRDIQVPNLRSHRAQCATFDLMVPMCCARCQEQVRGSLYALRGVQDVVCDPHNQRVTIAGCLEPALAVRHLRRVKKGPTFCSQNISCAASRYVVSSYQKSHGGQQDNRDRRGYVQLDTNEQRSHSDHSHNSSSTELYTRSFCPAHRHTTDTHFASVPNPTIATREDWDC</sequence>
<dbReference type="Gramene" id="Pp3c13_3350V3.1">
    <property type="protein sequence ID" value="PAC:32930156.CDS.1"/>
    <property type="gene ID" value="Pp3c13_3350"/>
</dbReference>
<dbReference type="Proteomes" id="UP000006727">
    <property type="component" value="Chromosome 13"/>
</dbReference>
<dbReference type="EnsemblPlants" id="Pp3c13_3350V3.1">
    <property type="protein sequence ID" value="PAC:32930156.CDS.1"/>
    <property type="gene ID" value="Pp3c13_3350"/>
</dbReference>
<reference evidence="4" key="3">
    <citation type="submission" date="2020-12" db="UniProtKB">
        <authorList>
            <consortium name="EnsemblPlants"/>
        </authorList>
    </citation>
    <scope>IDENTIFICATION</scope>
</reference>
<dbReference type="KEGG" id="ppp:112290372"/>
<dbReference type="SUPFAM" id="SSF55008">
    <property type="entry name" value="HMA, heavy metal-associated domain"/>
    <property type="match status" value="1"/>
</dbReference>
<dbReference type="FunCoup" id="A9SR82">
    <property type="interactions" value="466"/>
</dbReference>
<dbReference type="RefSeq" id="XP_024392318.1">
    <property type="nucleotide sequence ID" value="XM_024536550.2"/>
</dbReference>
<dbReference type="EMBL" id="ABEU02000013">
    <property type="protein sequence ID" value="PNR42092.1"/>
    <property type="molecule type" value="Genomic_DNA"/>
</dbReference>
<evidence type="ECO:0000256" key="1">
    <source>
        <dbReference type="ARBA" id="ARBA00022723"/>
    </source>
</evidence>
<accession>A9SR82</accession>
<organism evidence="3">
    <name type="scientific">Physcomitrium patens</name>
    <name type="common">Spreading-leaved earth moss</name>
    <name type="synonym">Physcomitrella patens</name>
    <dbReference type="NCBI Taxonomy" id="3218"/>
    <lineage>
        <taxon>Eukaryota</taxon>
        <taxon>Viridiplantae</taxon>
        <taxon>Streptophyta</taxon>
        <taxon>Embryophyta</taxon>
        <taxon>Bryophyta</taxon>
        <taxon>Bryophytina</taxon>
        <taxon>Bryopsida</taxon>
        <taxon>Funariidae</taxon>
        <taxon>Funariales</taxon>
        <taxon>Funariaceae</taxon>
        <taxon>Physcomitrium</taxon>
    </lineage>
</organism>
<dbReference type="OrthoDB" id="689350at2759"/>
<dbReference type="PANTHER" id="PTHR22814">
    <property type="entry name" value="COPPER TRANSPORT PROTEIN ATOX1-RELATED"/>
    <property type="match status" value="1"/>
</dbReference>
<dbReference type="Gene3D" id="3.30.70.100">
    <property type="match status" value="1"/>
</dbReference>
<dbReference type="PANTHER" id="PTHR22814:SF336">
    <property type="entry name" value="HEAVY METAL-ASSOCIATED ISOPRENYLATED PLANT PROTEIN 23"/>
    <property type="match status" value="1"/>
</dbReference>
<reference evidence="3 5" key="2">
    <citation type="journal article" date="2018" name="Plant J.">
        <title>The Physcomitrella patens chromosome-scale assembly reveals moss genome structure and evolution.</title>
        <authorList>
            <person name="Lang D."/>
            <person name="Ullrich K.K."/>
            <person name="Murat F."/>
            <person name="Fuchs J."/>
            <person name="Jenkins J."/>
            <person name="Haas F.B."/>
            <person name="Piednoel M."/>
            <person name="Gundlach H."/>
            <person name="Van Bel M."/>
            <person name="Meyberg R."/>
            <person name="Vives C."/>
            <person name="Morata J."/>
            <person name="Symeonidi A."/>
            <person name="Hiss M."/>
            <person name="Muchero W."/>
            <person name="Kamisugi Y."/>
            <person name="Saleh O."/>
            <person name="Blanc G."/>
            <person name="Decker E.L."/>
            <person name="van Gessel N."/>
            <person name="Grimwood J."/>
            <person name="Hayes R.D."/>
            <person name="Graham S.W."/>
            <person name="Gunter L.E."/>
            <person name="McDaniel S.F."/>
            <person name="Hoernstein S.N.W."/>
            <person name="Larsson A."/>
            <person name="Li F.W."/>
            <person name="Perroud P.F."/>
            <person name="Phillips J."/>
            <person name="Ranjan P."/>
            <person name="Rokshar D.S."/>
            <person name="Rothfels C.J."/>
            <person name="Schneider L."/>
            <person name="Shu S."/>
            <person name="Stevenson D.W."/>
            <person name="Thummler F."/>
            <person name="Tillich M."/>
            <person name="Villarreal Aguilar J.C."/>
            <person name="Widiez T."/>
            <person name="Wong G.K."/>
            <person name="Wymore A."/>
            <person name="Zhang Y."/>
            <person name="Zimmer A.D."/>
            <person name="Quatrano R.S."/>
            <person name="Mayer K.F.X."/>
            <person name="Goodstein D."/>
            <person name="Casacuberta J.M."/>
            <person name="Vandepoele K."/>
            <person name="Reski R."/>
            <person name="Cuming A.C."/>
            <person name="Tuskan G.A."/>
            <person name="Maumus F."/>
            <person name="Salse J."/>
            <person name="Schmutz J."/>
            <person name="Rensing S.A."/>
        </authorList>
    </citation>
    <scope>NUCLEOTIDE SEQUENCE [LARGE SCALE GENOMIC DNA]</scope>
    <source>
        <strain evidence="4 5">cv. Gransden 2004</strain>
    </source>
</reference>
<proteinExistence type="predicted"/>
<dbReference type="GO" id="GO:0046872">
    <property type="term" value="F:metal ion binding"/>
    <property type="evidence" value="ECO:0007669"/>
    <property type="project" value="UniProtKB-KW"/>
</dbReference>
<dbReference type="InterPro" id="IPR036163">
    <property type="entry name" value="HMA_dom_sf"/>
</dbReference>
<evidence type="ECO:0000313" key="3">
    <source>
        <dbReference type="EMBL" id="PNR42092.1"/>
    </source>
</evidence>
<gene>
    <name evidence="4" type="primary">LOC112290372</name>
    <name evidence="3" type="ORF">PHYPA_016921</name>
</gene>
<evidence type="ECO:0000313" key="5">
    <source>
        <dbReference type="Proteomes" id="UP000006727"/>
    </source>
</evidence>
<dbReference type="Gramene" id="Pp3c13_3350V3.2">
    <property type="protein sequence ID" value="PAC:32930157.CDS.1"/>
    <property type="gene ID" value="Pp3c13_3350"/>
</dbReference>
<feature type="domain" description="HMA" evidence="2">
    <location>
        <begin position="53"/>
        <end position="103"/>
    </location>
</feature>